<dbReference type="HOGENOM" id="CLU_3011048_0_0_4"/>
<dbReference type="Proteomes" id="UP000002429">
    <property type="component" value="Plasmid megaplasmid"/>
</dbReference>
<protein>
    <submittedName>
        <fullName evidence="1">Uncharacterized protein</fullName>
    </submittedName>
</protein>
<name>D3DY68_CUPMC</name>
<evidence type="ECO:0000313" key="1">
    <source>
        <dbReference type="EMBL" id="ADC45238.1"/>
    </source>
</evidence>
<keyword evidence="2" id="KW-1185">Reference proteome</keyword>
<reference evidence="2" key="1">
    <citation type="journal article" date="2010" name="PLoS ONE">
        <title>The complete genome sequence of Cupriavidus metallidurans strain CH34, a master survivalist in harsh and anthropogenic environments.</title>
        <authorList>
            <person name="Janssen P.J."/>
            <person name="Van Houdt R."/>
            <person name="Moors H."/>
            <person name="Monsieurs P."/>
            <person name="Morin N."/>
            <person name="Michaux A."/>
            <person name="Benotmane M.A."/>
            <person name="Leys N."/>
            <person name="Vallaeys T."/>
            <person name="Lapidus A."/>
            <person name="Monchy S."/>
            <person name="Medigue C."/>
            <person name="Taghavi S."/>
            <person name="McCorkle S."/>
            <person name="Dunn J."/>
            <person name="van der Lelie D."/>
            <person name="Mergeay M."/>
        </authorList>
    </citation>
    <scope>NUCLEOTIDE SEQUENCE [LARGE SCALE GENOMIC DNA]</scope>
    <source>
        <strain evidence="2">ATCC 43123 / DSM 2839 / NBRC 102507 / CH34</strain>
    </source>
</reference>
<geneLocation type="plasmid" evidence="1 2">
    <name>megaplasmid</name>
</geneLocation>
<dbReference type="EMBL" id="CP000353">
    <property type="protein sequence ID" value="ADC45238.1"/>
    <property type="molecule type" value="Genomic_DNA"/>
</dbReference>
<sequence>MLKLFGKCDENLGKCKRFQFPAQRRNAPGTALKWLGRYSTLRRKRLPPKRGIPPTG</sequence>
<proteinExistence type="predicted"/>
<accession>D3DY68</accession>
<organism evidence="1 2">
    <name type="scientific">Cupriavidus metallidurans (strain ATCC 43123 / DSM 2839 / NBRC 102507 / CH34)</name>
    <name type="common">Ralstonia metallidurans</name>
    <dbReference type="NCBI Taxonomy" id="266264"/>
    <lineage>
        <taxon>Bacteria</taxon>
        <taxon>Pseudomonadati</taxon>
        <taxon>Pseudomonadota</taxon>
        <taxon>Betaproteobacteria</taxon>
        <taxon>Burkholderiales</taxon>
        <taxon>Burkholderiaceae</taxon>
        <taxon>Cupriavidus</taxon>
    </lineage>
</organism>
<dbReference type="KEGG" id="rme:Rmet_6638"/>
<keyword evidence="1" id="KW-0614">Plasmid</keyword>
<evidence type="ECO:0000313" key="2">
    <source>
        <dbReference type="Proteomes" id="UP000002429"/>
    </source>
</evidence>
<gene>
    <name evidence="1" type="ordered locus">Rmet_6638</name>
</gene>
<dbReference type="AlphaFoldDB" id="D3DY68"/>